<dbReference type="RefSeq" id="WP_207089941.1">
    <property type="nucleotide sequence ID" value="NZ_JAFLQW010000553.1"/>
</dbReference>
<name>A0ABS3FY17_9CYAN</name>
<organism evidence="1 2">
    <name type="scientific">Phormidium pseudopriestleyi FRX01</name>
    <dbReference type="NCBI Taxonomy" id="1759528"/>
    <lineage>
        <taxon>Bacteria</taxon>
        <taxon>Bacillati</taxon>
        <taxon>Cyanobacteriota</taxon>
        <taxon>Cyanophyceae</taxon>
        <taxon>Oscillatoriophycideae</taxon>
        <taxon>Oscillatoriales</taxon>
        <taxon>Oscillatoriaceae</taxon>
        <taxon>Phormidium</taxon>
    </lineage>
</organism>
<dbReference type="SUPFAM" id="SSF54909">
    <property type="entry name" value="Dimeric alpha+beta barrel"/>
    <property type="match status" value="1"/>
</dbReference>
<keyword evidence="1" id="KW-0503">Monooxygenase</keyword>
<comment type="caution">
    <text evidence="1">The sequence shown here is derived from an EMBL/GenBank/DDBJ whole genome shotgun (WGS) entry which is preliminary data.</text>
</comment>
<accession>A0ABS3FY17</accession>
<protein>
    <submittedName>
        <fullName evidence="1">Antibiotic biosynthesis monooxygenase</fullName>
    </submittedName>
</protein>
<dbReference type="EMBL" id="JAFLQW010000553">
    <property type="protein sequence ID" value="MBO0351506.1"/>
    <property type="molecule type" value="Genomic_DNA"/>
</dbReference>
<reference evidence="1 2" key="1">
    <citation type="submission" date="2021-03" db="EMBL/GenBank/DDBJ databases">
        <title>Metabolic Capacity of the Antarctic Cyanobacterium Phormidium pseudopriestleyi that Sustains Oxygenic Photosynthesis in the Presence of Hydrogen Sulfide.</title>
        <authorList>
            <person name="Lumian J.E."/>
            <person name="Jungblut A.D."/>
            <person name="Dillon M.L."/>
            <person name="Hawes I."/>
            <person name="Doran P.T."/>
            <person name="Mackey T.J."/>
            <person name="Dick G.J."/>
            <person name="Grettenberger C.L."/>
            <person name="Sumner D.Y."/>
        </authorList>
    </citation>
    <scope>NUCLEOTIDE SEQUENCE [LARGE SCALE GENOMIC DNA]</scope>
    <source>
        <strain evidence="1 2">FRX01</strain>
    </source>
</reference>
<dbReference type="Proteomes" id="UP000664844">
    <property type="component" value="Unassembled WGS sequence"/>
</dbReference>
<dbReference type="InterPro" id="IPR011008">
    <property type="entry name" value="Dimeric_a/b-barrel"/>
</dbReference>
<dbReference type="GO" id="GO:0004497">
    <property type="term" value="F:monooxygenase activity"/>
    <property type="evidence" value="ECO:0007669"/>
    <property type="project" value="UniProtKB-KW"/>
</dbReference>
<evidence type="ECO:0000313" key="2">
    <source>
        <dbReference type="Proteomes" id="UP000664844"/>
    </source>
</evidence>
<evidence type="ECO:0000313" key="1">
    <source>
        <dbReference type="EMBL" id="MBO0351506.1"/>
    </source>
</evidence>
<proteinExistence type="predicted"/>
<gene>
    <name evidence="1" type="ORF">J0895_20970</name>
</gene>
<keyword evidence="2" id="KW-1185">Reference proteome</keyword>
<dbReference type="Gene3D" id="3.30.70.100">
    <property type="match status" value="1"/>
</dbReference>
<keyword evidence="1" id="KW-0560">Oxidoreductase</keyword>
<sequence length="112" mass="12615">MTEFMDFLRHKYAYVAIGEFKSGKFEEAKQLYEKAVSTYTQGFKGAYLLQQPNSDKGIAVIFWDDIDAMDSNHSEAYAAILNEISHLFAKPPMTGFYDVCSEIPAPESVAVE</sequence>